<sequence>MRTPFLAVLLVIPAALSCTADAFTFGASHEDFLRRPDRVQIFLADHPTSWGRDYRDLPPGVKEEDLPRSGKNFVLPQEGPELSKEHRKQLAAAFVPASEPNPIPEKKCGFNPDIALRYWRGNTWMDVIVCLGCIQFIYIDAKGEQIASRNVGVLSDYTFLYQLAKEAFPEENFRFLR</sequence>
<protein>
    <recommendedName>
        <fullName evidence="4">Lipoprotein</fullName>
    </recommendedName>
</protein>
<dbReference type="PROSITE" id="PS51257">
    <property type="entry name" value="PROKAR_LIPOPROTEIN"/>
    <property type="match status" value="1"/>
</dbReference>
<dbReference type="KEGG" id="mym:A176_007315"/>
<dbReference type="PATRIC" id="fig|1297742.4.peg.7444"/>
<feature type="chain" id="PRO_5005212462" description="Lipoprotein" evidence="1">
    <location>
        <begin position="23"/>
        <end position="177"/>
    </location>
</feature>
<proteinExistence type="predicted"/>
<dbReference type="RefSeq" id="WP_002634003.1">
    <property type="nucleotide sequence ID" value="NZ_CP012109.1"/>
</dbReference>
<evidence type="ECO:0008006" key="4">
    <source>
        <dbReference type="Google" id="ProtNLM"/>
    </source>
</evidence>
<dbReference type="STRING" id="1297742.A176_007315"/>
<keyword evidence="3" id="KW-1185">Reference proteome</keyword>
<dbReference type="eggNOG" id="ENOG5031DDG">
    <property type="taxonomic scope" value="Bacteria"/>
</dbReference>
<evidence type="ECO:0000313" key="2">
    <source>
        <dbReference type="EMBL" id="AKQ70403.1"/>
    </source>
</evidence>
<reference evidence="2 3" key="1">
    <citation type="journal article" date="2016" name="PLoS ONE">
        <title>Complete Genome Sequence and Comparative Genomics of a Novel Myxobacterium Myxococcus hansupus.</title>
        <authorList>
            <person name="Sharma G."/>
            <person name="Narwani T."/>
            <person name="Subramanian S."/>
        </authorList>
    </citation>
    <scope>NUCLEOTIDE SEQUENCE [LARGE SCALE GENOMIC DNA]</scope>
    <source>
        <strain evidence="3">mixupus</strain>
    </source>
</reference>
<dbReference type="AlphaFoldDB" id="A0A0H4X8T1"/>
<dbReference type="Proteomes" id="UP000009026">
    <property type="component" value="Chromosome"/>
</dbReference>
<evidence type="ECO:0000256" key="1">
    <source>
        <dbReference type="SAM" id="SignalP"/>
    </source>
</evidence>
<keyword evidence="1" id="KW-0732">Signal</keyword>
<gene>
    <name evidence="2" type="ORF">A176_007315</name>
</gene>
<name>A0A0H4X8T1_9BACT</name>
<organism evidence="2 3">
    <name type="scientific">Pseudomyxococcus hansupus</name>
    <dbReference type="NCBI Taxonomy" id="1297742"/>
    <lineage>
        <taxon>Bacteria</taxon>
        <taxon>Pseudomonadati</taxon>
        <taxon>Myxococcota</taxon>
        <taxon>Myxococcia</taxon>
        <taxon>Myxococcales</taxon>
        <taxon>Cystobacterineae</taxon>
        <taxon>Myxococcaceae</taxon>
        <taxon>Pseudomyxococcus</taxon>
    </lineage>
</organism>
<accession>A0A0H4X8T1</accession>
<evidence type="ECO:0000313" key="3">
    <source>
        <dbReference type="Proteomes" id="UP000009026"/>
    </source>
</evidence>
<dbReference type="OrthoDB" id="5518734at2"/>
<dbReference type="EMBL" id="CP012109">
    <property type="protein sequence ID" value="AKQ70403.1"/>
    <property type="molecule type" value="Genomic_DNA"/>
</dbReference>
<feature type="signal peptide" evidence="1">
    <location>
        <begin position="1"/>
        <end position="22"/>
    </location>
</feature>